<dbReference type="PANTHER" id="PTHR43738">
    <property type="entry name" value="ABC TRANSPORTER, MEMBRANE PROTEIN"/>
    <property type="match status" value="1"/>
</dbReference>
<feature type="domain" description="ABC3 transporter permease C-terminal" evidence="8">
    <location>
        <begin position="258"/>
        <end position="367"/>
    </location>
</feature>
<dbReference type="OrthoDB" id="5242186at2"/>
<dbReference type="EMBL" id="CP011311">
    <property type="protein sequence ID" value="AKE38906.1"/>
    <property type="molecule type" value="Genomic_DNA"/>
</dbReference>
<accession>A0A0F6TAB4</accession>
<name>A0A0F6TAB4_9CORY</name>
<dbReference type="RefSeq" id="WP_144407165.1">
    <property type="nucleotide sequence ID" value="NZ_CP011311.1"/>
</dbReference>
<evidence type="ECO:0000313" key="9">
    <source>
        <dbReference type="EMBL" id="AKE38906.1"/>
    </source>
</evidence>
<dbReference type="Proteomes" id="UP000033566">
    <property type="component" value="Chromosome"/>
</dbReference>
<evidence type="ECO:0000256" key="5">
    <source>
        <dbReference type="ARBA" id="ARBA00022989"/>
    </source>
</evidence>
<evidence type="ECO:0000256" key="6">
    <source>
        <dbReference type="ARBA" id="ARBA00023136"/>
    </source>
</evidence>
<keyword evidence="5 7" id="KW-1133">Transmembrane helix</keyword>
<dbReference type="AlphaFoldDB" id="A0A0F6TAB4"/>
<dbReference type="GO" id="GO:0005886">
    <property type="term" value="C:plasma membrane"/>
    <property type="evidence" value="ECO:0007669"/>
    <property type="project" value="UniProtKB-SubCell"/>
</dbReference>
<evidence type="ECO:0000259" key="8">
    <source>
        <dbReference type="Pfam" id="PF02687"/>
    </source>
</evidence>
<dbReference type="KEGG" id="ccj:UL81_04665"/>
<comment type="subcellular location">
    <subcellularLocation>
        <location evidence="1">Cell membrane</location>
        <topology evidence="1">Multi-pass membrane protein</topology>
    </subcellularLocation>
</comment>
<sequence>MGIVLALMSILIVMISGLTAGLINDGVSGLKAMNAQGIAFEEGTKTDSAFTRSIVDESKINEVANAEGVAEATGMDLTIANAKNQDGAPVDLTLVGVDPDSFLAPGAEGDAIEGDTLPAMQERTPGQPTPTPGEVVLSGDLADEGIAIGDVITMDRLETELTVAGFADGQRSFGHVDIAYLPMDVWQEIHAGARAGEAAADENYNEVSVVVFNGKDGNEPDMEKVSAQSGTDARTLEESFQSSPGYGPETMTLAMIEWFLYIISALVTGAFFLVWTIQRSGDIAVMRAMGATKGFLLRDSLGQAVVMLIISIAIGVAIALAVGAGLGASPMPYSTELMPVVTGSLMLFVFGLIGATVATIRVTRTNPLTALGENR</sequence>
<organism evidence="9 10">
    <name type="scientific">Corynebacterium camporealensis</name>
    <dbReference type="NCBI Taxonomy" id="161896"/>
    <lineage>
        <taxon>Bacteria</taxon>
        <taxon>Bacillati</taxon>
        <taxon>Actinomycetota</taxon>
        <taxon>Actinomycetes</taxon>
        <taxon>Mycobacteriales</taxon>
        <taxon>Corynebacteriaceae</taxon>
        <taxon>Corynebacterium</taxon>
    </lineage>
</organism>
<reference evidence="9 10" key="1">
    <citation type="journal article" date="2015" name="Genome Announc.">
        <title>Complete Genome Sequence of Corynebacterium camporealensis DSM 44610, Isolated from the Milk of a Manchega Sheep with Subclinical Mastitis.</title>
        <authorList>
            <person name="Ruckert C."/>
            <person name="Albersmeier A."/>
            <person name="Winkler A."/>
            <person name="Tauch A."/>
        </authorList>
    </citation>
    <scope>NUCLEOTIDE SEQUENCE [LARGE SCALE GENOMIC DNA]</scope>
    <source>
        <strain evidence="9 10">DSM 44610</strain>
    </source>
</reference>
<keyword evidence="3" id="KW-1003">Cell membrane</keyword>
<keyword evidence="2" id="KW-0813">Transport</keyword>
<keyword evidence="10" id="KW-1185">Reference proteome</keyword>
<dbReference type="InterPro" id="IPR003838">
    <property type="entry name" value="ABC3_permease_C"/>
</dbReference>
<gene>
    <name evidence="9" type="ORF">UL81_04665</name>
</gene>
<evidence type="ECO:0000256" key="1">
    <source>
        <dbReference type="ARBA" id="ARBA00004651"/>
    </source>
</evidence>
<dbReference type="Pfam" id="PF02687">
    <property type="entry name" value="FtsX"/>
    <property type="match status" value="1"/>
</dbReference>
<evidence type="ECO:0000313" key="10">
    <source>
        <dbReference type="Proteomes" id="UP000033566"/>
    </source>
</evidence>
<evidence type="ECO:0000256" key="2">
    <source>
        <dbReference type="ARBA" id="ARBA00022448"/>
    </source>
</evidence>
<feature type="transmembrane region" description="Helical" evidence="7">
    <location>
        <begin position="305"/>
        <end position="328"/>
    </location>
</feature>
<evidence type="ECO:0000256" key="4">
    <source>
        <dbReference type="ARBA" id="ARBA00022692"/>
    </source>
</evidence>
<proteinExistence type="predicted"/>
<evidence type="ECO:0000256" key="3">
    <source>
        <dbReference type="ARBA" id="ARBA00022475"/>
    </source>
</evidence>
<feature type="transmembrane region" description="Helical" evidence="7">
    <location>
        <begin position="340"/>
        <end position="360"/>
    </location>
</feature>
<protein>
    <submittedName>
        <fullName evidence="9">ABC-type transport system, involved in lipoprotein release, permease component</fullName>
    </submittedName>
</protein>
<evidence type="ECO:0000256" key="7">
    <source>
        <dbReference type="SAM" id="Phobius"/>
    </source>
</evidence>
<keyword evidence="4 7" id="KW-0812">Transmembrane</keyword>
<dbReference type="HOGENOM" id="CLU_060907_0_0_11"/>
<feature type="transmembrane region" description="Helical" evidence="7">
    <location>
        <begin position="258"/>
        <end position="277"/>
    </location>
</feature>
<keyword evidence="9" id="KW-0449">Lipoprotein</keyword>
<keyword evidence="6 7" id="KW-0472">Membrane</keyword>
<dbReference type="PANTHER" id="PTHR43738:SF1">
    <property type="entry name" value="HEMIN TRANSPORT SYSTEM PERMEASE PROTEIN HRTB-RELATED"/>
    <property type="match status" value="1"/>
</dbReference>
<dbReference type="InterPro" id="IPR051125">
    <property type="entry name" value="ABC-4/HrtB_transporter"/>
</dbReference>
<dbReference type="PATRIC" id="fig|161896.4.peg.917"/>